<dbReference type="SUPFAM" id="SSF56059">
    <property type="entry name" value="Glutathione synthetase ATP-binding domain-like"/>
    <property type="match status" value="1"/>
</dbReference>
<dbReference type="RefSeq" id="WP_136384695.1">
    <property type="nucleotide sequence ID" value="NZ_SSOD01000006.1"/>
</dbReference>
<dbReference type="Gene3D" id="3.30.470.20">
    <property type="entry name" value="ATP-grasp fold, B domain"/>
    <property type="match status" value="1"/>
</dbReference>
<accession>A0A4S4APQ7</accession>
<keyword evidence="1" id="KW-0547">Nucleotide-binding</keyword>
<feature type="domain" description="ATP-grasp" evidence="2">
    <location>
        <begin position="123"/>
        <end position="322"/>
    </location>
</feature>
<sequence length="408" mass="45495">MTTTAPPSPPCLVLGIDTQIGLGVIRELGRAGIPVIGLANRANSIGLTSRYLHRGLVAGPRRDEALVARIRALGEEYGEAVLLAISETDLTWLIANANRLGRVRAVTPPPEAFRSVLDKTRTLELARQVGIRVPVSVHCETLADWQRAAASVRYPVIVKWADPMSAARRLQPLNLKPRKLEYALDADALLAIGRRYEAAGVWPLVQEYCPGRGLGQFFFMHEGRAVRRFQHLRIAEWPPEGGFSSVCDAVPLSQHADLQERSIALLQALGWEGVAMVEYRLDEATGEAVLMEINGRFWGSFPLAVHAGAGFALLAYGLQGLGRMPELPPLADDLRCRMGSTELKRLARILFQPGRIADPHFRRRPAHEAWRYLRDFLRPKVRYYLWSGDDPRPFFADLRNVVRKLLPS</sequence>
<evidence type="ECO:0000256" key="1">
    <source>
        <dbReference type="PROSITE-ProRule" id="PRU00409"/>
    </source>
</evidence>
<protein>
    <submittedName>
        <fullName evidence="3">Carboxylate--amine ligase</fullName>
    </submittedName>
</protein>
<reference evidence="3 4" key="1">
    <citation type="submission" date="2019-04" db="EMBL/GenBank/DDBJ databases">
        <title>Azoarcus rhizosphaerae sp. nov. isolated from rhizosphere of Ficus religiosa.</title>
        <authorList>
            <person name="Lin S.-Y."/>
            <person name="Hameed A."/>
            <person name="Hsu Y.-H."/>
            <person name="Young C.-C."/>
        </authorList>
    </citation>
    <scope>NUCLEOTIDE SEQUENCE [LARGE SCALE GENOMIC DNA]</scope>
    <source>
        <strain evidence="3 4">CC-YHH848</strain>
    </source>
</reference>
<dbReference type="GO" id="GO:0046872">
    <property type="term" value="F:metal ion binding"/>
    <property type="evidence" value="ECO:0007669"/>
    <property type="project" value="InterPro"/>
</dbReference>
<gene>
    <name evidence="3" type="ORF">E6O51_09200</name>
</gene>
<keyword evidence="1" id="KW-0067">ATP-binding</keyword>
<dbReference type="AlphaFoldDB" id="A0A4S4APQ7"/>
<dbReference type="EMBL" id="SSOD01000006">
    <property type="protein sequence ID" value="THF61621.1"/>
    <property type="molecule type" value="Genomic_DNA"/>
</dbReference>
<keyword evidence="3" id="KW-0436">Ligase</keyword>
<dbReference type="GO" id="GO:0016874">
    <property type="term" value="F:ligase activity"/>
    <property type="evidence" value="ECO:0007669"/>
    <property type="project" value="UniProtKB-KW"/>
</dbReference>
<evidence type="ECO:0000313" key="4">
    <source>
        <dbReference type="Proteomes" id="UP000307956"/>
    </source>
</evidence>
<dbReference type="InterPro" id="IPR011761">
    <property type="entry name" value="ATP-grasp"/>
</dbReference>
<dbReference type="Proteomes" id="UP000307956">
    <property type="component" value="Unassembled WGS sequence"/>
</dbReference>
<dbReference type="InterPro" id="IPR013815">
    <property type="entry name" value="ATP_grasp_subdomain_1"/>
</dbReference>
<name>A0A4S4APQ7_9RHOO</name>
<dbReference type="OrthoDB" id="5372487at2"/>
<proteinExistence type="predicted"/>
<evidence type="ECO:0000259" key="2">
    <source>
        <dbReference type="PROSITE" id="PS50975"/>
    </source>
</evidence>
<comment type="caution">
    <text evidence="3">The sequence shown here is derived from an EMBL/GenBank/DDBJ whole genome shotgun (WGS) entry which is preliminary data.</text>
</comment>
<keyword evidence="4" id="KW-1185">Reference proteome</keyword>
<organism evidence="3 4">
    <name type="scientific">Pseudothauera rhizosphaerae</name>
    <dbReference type="NCBI Taxonomy" id="2565932"/>
    <lineage>
        <taxon>Bacteria</taxon>
        <taxon>Pseudomonadati</taxon>
        <taxon>Pseudomonadota</taxon>
        <taxon>Betaproteobacteria</taxon>
        <taxon>Rhodocyclales</taxon>
        <taxon>Zoogloeaceae</taxon>
        <taxon>Pseudothauera</taxon>
    </lineage>
</organism>
<dbReference type="GO" id="GO:0005524">
    <property type="term" value="F:ATP binding"/>
    <property type="evidence" value="ECO:0007669"/>
    <property type="project" value="UniProtKB-UniRule"/>
</dbReference>
<dbReference type="PROSITE" id="PS50975">
    <property type="entry name" value="ATP_GRASP"/>
    <property type="match status" value="1"/>
</dbReference>
<evidence type="ECO:0000313" key="3">
    <source>
        <dbReference type="EMBL" id="THF61621.1"/>
    </source>
</evidence>
<dbReference type="Gene3D" id="3.30.1490.20">
    <property type="entry name" value="ATP-grasp fold, A domain"/>
    <property type="match status" value="1"/>
</dbReference>